<organism evidence="3 4">
    <name type="scientific">Roseburia amylophila</name>
    <dbReference type="NCBI Taxonomy" id="2981794"/>
    <lineage>
        <taxon>Bacteria</taxon>
        <taxon>Bacillati</taxon>
        <taxon>Bacillota</taxon>
        <taxon>Clostridia</taxon>
        <taxon>Lachnospirales</taxon>
        <taxon>Lachnospiraceae</taxon>
        <taxon>Roseburia</taxon>
    </lineage>
</organism>
<dbReference type="PANTHER" id="PTHR40076:SF1">
    <property type="entry name" value="MEMBRANE PROTEIN"/>
    <property type="match status" value="1"/>
</dbReference>
<feature type="transmembrane region" description="Helical" evidence="2">
    <location>
        <begin position="105"/>
        <end position="133"/>
    </location>
</feature>
<feature type="transmembrane region" description="Helical" evidence="2">
    <location>
        <begin position="145"/>
        <end position="168"/>
    </location>
</feature>
<dbReference type="Proteomes" id="UP001198893">
    <property type="component" value="Unassembled WGS sequence"/>
</dbReference>
<sequence length="273" mass="30870">MKRKSAEIKRIARESLTGHYGLPMGAMVVSQLIVTLPTMFFSWNLTPYSGKMEWAIYYVAAFVLALLGVVLNIGILRIALRMGRKQPYKFTDMFYGFNHHPDKYILAYLLFMVVVLIPMLPAIAVSVGMYVTAISGSMKITEGIFIGYVVAMCVLGIGGEVIAFILSLKYSMLFLILLEDNTKGIRQAMRESKALMQGNKGRYFYIMLSFLGWSFLGLLSFGIGFLWIGPYYTQTQVTFYRDITGELDRTENQTDPYGTQQQNPQYSTWSASV</sequence>
<evidence type="ECO:0000313" key="4">
    <source>
        <dbReference type="Proteomes" id="UP001198893"/>
    </source>
</evidence>
<reference evidence="3" key="1">
    <citation type="submission" date="2021-10" db="EMBL/GenBank/DDBJ databases">
        <title>Anaerobic single-cell dispensing facilitates the cultivation of human gut bacteria.</title>
        <authorList>
            <person name="Afrizal A."/>
        </authorList>
    </citation>
    <scope>NUCLEOTIDE SEQUENCE</scope>
    <source>
        <strain evidence="3">CLA-AA-H204</strain>
    </source>
</reference>
<feature type="region of interest" description="Disordered" evidence="1">
    <location>
        <begin position="251"/>
        <end position="273"/>
    </location>
</feature>
<keyword evidence="2" id="KW-0812">Transmembrane</keyword>
<feature type="transmembrane region" description="Helical" evidence="2">
    <location>
        <begin position="55"/>
        <end position="80"/>
    </location>
</feature>
<dbReference type="EMBL" id="JAJEQW010000019">
    <property type="protein sequence ID" value="MCC2243308.1"/>
    <property type="molecule type" value="Genomic_DNA"/>
</dbReference>
<dbReference type="AlphaFoldDB" id="A0AAW4WM14"/>
<dbReference type="PANTHER" id="PTHR40076">
    <property type="entry name" value="MEMBRANE PROTEIN-RELATED"/>
    <property type="match status" value="1"/>
</dbReference>
<dbReference type="Pfam" id="PF06161">
    <property type="entry name" value="DUF975"/>
    <property type="match status" value="1"/>
</dbReference>
<evidence type="ECO:0000256" key="1">
    <source>
        <dbReference type="SAM" id="MobiDB-lite"/>
    </source>
</evidence>
<dbReference type="RefSeq" id="WP_227710766.1">
    <property type="nucleotide sequence ID" value="NZ_JAJEQW010000019.1"/>
</dbReference>
<keyword evidence="2" id="KW-0472">Membrane</keyword>
<feature type="transmembrane region" description="Helical" evidence="2">
    <location>
        <begin position="203"/>
        <end position="228"/>
    </location>
</feature>
<keyword evidence="2" id="KW-1133">Transmembrane helix</keyword>
<feature type="compositionally biased region" description="Polar residues" evidence="1">
    <location>
        <begin position="253"/>
        <end position="273"/>
    </location>
</feature>
<comment type="caution">
    <text evidence="3">The sequence shown here is derived from an EMBL/GenBank/DDBJ whole genome shotgun (WGS) entry which is preliminary data.</text>
</comment>
<proteinExistence type="predicted"/>
<protein>
    <submittedName>
        <fullName evidence="3">DUF975 family protein</fullName>
    </submittedName>
</protein>
<accession>A0AAW4WM14</accession>
<evidence type="ECO:0000313" key="3">
    <source>
        <dbReference type="EMBL" id="MCC2243308.1"/>
    </source>
</evidence>
<gene>
    <name evidence="3" type="ORF">LKD47_13585</name>
</gene>
<dbReference type="InterPro" id="IPR010380">
    <property type="entry name" value="DUF975"/>
</dbReference>
<feature type="transmembrane region" description="Helical" evidence="2">
    <location>
        <begin position="20"/>
        <end position="43"/>
    </location>
</feature>
<name>A0AAW4WM14_9FIRM</name>
<evidence type="ECO:0000256" key="2">
    <source>
        <dbReference type="SAM" id="Phobius"/>
    </source>
</evidence>